<proteinExistence type="predicted"/>
<evidence type="ECO:0000313" key="1">
    <source>
        <dbReference type="EMBL" id="KAK1877568.1"/>
    </source>
</evidence>
<keyword evidence="2" id="KW-1185">Reference proteome</keyword>
<comment type="caution">
    <text evidence="1">The sequence shown here is derived from an EMBL/GenBank/DDBJ whole genome shotgun (WGS) entry which is preliminary data.</text>
</comment>
<dbReference type="Proteomes" id="UP001228049">
    <property type="component" value="Unassembled WGS sequence"/>
</dbReference>
<protein>
    <submittedName>
        <fullName evidence="1">U3 small nucleolar RNA-associated protein 10</fullName>
    </submittedName>
</protein>
<evidence type="ECO:0000313" key="2">
    <source>
        <dbReference type="Proteomes" id="UP001228049"/>
    </source>
</evidence>
<name>A0AAD9BA80_DISEL</name>
<sequence length="90" mass="10402">TNKCRKTNFTVVGGWKRHQQFQSSVSQLWVLRLDVDPKVCQAFLSESRPQCPIRCDVHKAVNLSRWELGTDVFDVCFVPKWIPDPLKACI</sequence>
<reference evidence="1" key="1">
    <citation type="submission" date="2023-04" db="EMBL/GenBank/DDBJ databases">
        <title>Chromosome-level genome of Chaenocephalus aceratus.</title>
        <authorList>
            <person name="Park H."/>
        </authorList>
    </citation>
    <scope>NUCLEOTIDE SEQUENCE</scope>
    <source>
        <strain evidence="1">DE</strain>
        <tissue evidence="1">Muscle</tissue>
    </source>
</reference>
<dbReference type="AlphaFoldDB" id="A0AAD9BA80"/>
<gene>
    <name evidence="1" type="ORF">KUDE01_002877</name>
</gene>
<dbReference type="EMBL" id="JASDAP010000027">
    <property type="protein sequence ID" value="KAK1877568.1"/>
    <property type="molecule type" value="Genomic_DNA"/>
</dbReference>
<feature type="non-terminal residue" evidence="1">
    <location>
        <position position="1"/>
    </location>
</feature>
<organism evidence="1 2">
    <name type="scientific">Dissostichus eleginoides</name>
    <name type="common">Patagonian toothfish</name>
    <name type="synonym">Dissostichus amissus</name>
    <dbReference type="NCBI Taxonomy" id="100907"/>
    <lineage>
        <taxon>Eukaryota</taxon>
        <taxon>Metazoa</taxon>
        <taxon>Chordata</taxon>
        <taxon>Craniata</taxon>
        <taxon>Vertebrata</taxon>
        <taxon>Euteleostomi</taxon>
        <taxon>Actinopterygii</taxon>
        <taxon>Neopterygii</taxon>
        <taxon>Teleostei</taxon>
        <taxon>Neoteleostei</taxon>
        <taxon>Acanthomorphata</taxon>
        <taxon>Eupercaria</taxon>
        <taxon>Perciformes</taxon>
        <taxon>Notothenioidei</taxon>
        <taxon>Nototheniidae</taxon>
        <taxon>Dissostichus</taxon>
    </lineage>
</organism>
<accession>A0AAD9BA80</accession>